<name>A0A376BN72_9NEIS</name>
<accession>A0A376BN72</accession>
<keyword evidence="1" id="KW-0732">Signal</keyword>
<dbReference type="Proteomes" id="UP000254209">
    <property type="component" value="Unassembled WGS sequence"/>
</dbReference>
<evidence type="ECO:0008006" key="4">
    <source>
        <dbReference type="Google" id="ProtNLM"/>
    </source>
</evidence>
<sequence>MKKLLLATAVAMALSACGGTKLPWKKNKVAESSTHSSIPAQVDTVAKSADSAAEKLKRKESSVIAYFDKEGNLVDTAQKGGFYRKLLGRNKAGLAVVQDFYQDNQAKQTNPMVIPDDKNLKNFDSAIAEGRVIWYSPEGKVTEFLDYHKGLVQRGGYYNEAGVLVLETEGDNSKDVNAKVKVRGFYENGTLLFENTQEKNDSASVFYYDNGQKMWHGVSNSETIHAWTKDGKPVELSDISEAVAAAEKRARELMQKYMAN</sequence>
<protein>
    <recommendedName>
        <fullName evidence="4">MORN repeat variant</fullName>
    </recommendedName>
</protein>
<feature type="chain" id="PRO_5017035869" description="MORN repeat variant" evidence="1">
    <location>
        <begin position="19"/>
        <end position="260"/>
    </location>
</feature>
<evidence type="ECO:0000256" key="1">
    <source>
        <dbReference type="SAM" id="SignalP"/>
    </source>
</evidence>
<evidence type="ECO:0000313" key="3">
    <source>
        <dbReference type="Proteomes" id="UP000254209"/>
    </source>
</evidence>
<gene>
    <name evidence="2" type="ORF">NCTC10283_01229</name>
</gene>
<dbReference type="PROSITE" id="PS51257">
    <property type="entry name" value="PROKAR_LIPOPROTEIN"/>
    <property type="match status" value="1"/>
</dbReference>
<reference evidence="2 3" key="1">
    <citation type="submission" date="2018-06" db="EMBL/GenBank/DDBJ databases">
        <authorList>
            <consortium name="Pathogen Informatics"/>
            <person name="Doyle S."/>
        </authorList>
    </citation>
    <scope>NUCLEOTIDE SEQUENCE [LARGE SCALE GENOMIC DNA]</scope>
    <source>
        <strain evidence="2 3">NCTC10283</strain>
    </source>
</reference>
<feature type="signal peptide" evidence="1">
    <location>
        <begin position="1"/>
        <end position="18"/>
    </location>
</feature>
<organism evidence="2 3">
    <name type="scientific">Alysiella crassa</name>
    <dbReference type="NCBI Taxonomy" id="153491"/>
    <lineage>
        <taxon>Bacteria</taxon>
        <taxon>Pseudomonadati</taxon>
        <taxon>Pseudomonadota</taxon>
        <taxon>Betaproteobacteria</taxon>
        <taxon>Neisseriales</taxon>
        <taxon>Neisseriaceae</taxon>
        <taxon>Alysiella</taxon>
    </lineage>
</organism>
<evidence type="ECO:0000313" key="2">
    <source>
        <dbReference type="EMBL" id="SSY71093.1"/>
    </source>
</evidence>
<dbReference type="EMBL" id="UFSO01000002">
    <property type="protein sequence ID" value="SSY71093.1"/>
    <property type="molecule type" value="Genomic_DNA"/>
</dbReference>
<proteinExistence type="predicted"/>
<dbReference type="RefSeq" id="WP_147293688.1">
    <property type="nucleotide sequence ID" value="NZ_UFSO01000002.1"/>
</dbReference>
<dbReference type="OrthoDB" id="8613001at2"/>
<keyword evidence="3" id="KW-1185">Reference proteome</keyword>
<dbReference type="AlphaFoldDB" id="A0A376BN72"/>